<dbReference type="SUPFAM" id="SSF55729">
    <property type="entry name" value="Acyl-CoA N-acyltransferases (Nat)"/>
    <property type="match status" value="1"/>
</dbReference>
<reference evidence="4 5" key="1">
    <citation type="submission" date="2020-08" db="EMBL/GenBank/DDBJ databases">
        <title>Genomic Encyclopedia of Type Strains, Phase IV (KMG-IV): sequencing the most valuable type-strain genomes for metagenomic binning, comparative biology and taxonomic classification.</title>
        <authorList>
            <person name="Goeker M."/>
        </authorList>
    </citation>
    <scope>NUCLEOTIDE SEQUENCE [LARGE SCALE GENOMIC DNA]</scope>
    <source>
        <strain evidence="4 5">DSM 24194</strain>
    </source>
</reference>
<dbReference type="Gene3D" id="3.40.630.30">
    <property type="match status" value="1"/>
</dbReference>
<evidence type="ECO:0000259" key="3">
    <source>
        <dbReference type="PROSITE" id="PS51186"/>
    </source>
</evidence>
<evidence type="ECO:0000256" key="1">
    <source>
        <dbReference type="ARBA" id="ARBA00022679"/>
    </source>
</evidence>
<keyword evidence="5" id="KW-1185">Reference proteome</keyword>
<evidence type="ECO:0000256" key="2">
    <source>
        <dbReference type="ARBA" id="ARBA00023315"/>
    </source>
</evidence>
<dbReference type="CDD" id="cd04301">
    <property type="entry name" value="NAT_SF"/>
    <property type="match status" value="1"/>
</dbReference>
<dbReference type="InterPro" id="IPR016181">
    <property type="entry name" value="Acyl_CoA_acyltransferase"/>
</dbReference>
<evidence type="ECO:0000313" key="4">
    <source>
        <dbReference type="EMBL" id="MBB3764499.1"/>
    </source>
</evidence>
<proteinExistence type="predicted"/>
<sequence>MSRGFTDRLATREDLPALHALMEASIDRLQSEFLDPAQVAASHEVMGLDRQLIDDGTYICLFDGEMLVGCGGWSGRKTLFGGDHSLAQRAPERLDPSTEAARIRAMYTHPDHVRRGVGQAILDLAERAAKAAGFRRAELMSTLAGEPFYARAGYREVERSGHRGSNGSFVPLILMEKPLS</sequence>
<dbReference type="AlphaFoldDB" id="A0A839YZE3"/>
<protein>
    <submittedName>
        <fullName evidence="4">GNAT superfamily N-acetyltransferase</fullName>
    </submittedName>
</protein>
<keyword evidence="2" id="KW-0012">Acyltransferase</keyword>
<dbReference type="Pfam" id="PF00583">
    <property type="entry name" value="Acetyltransf_1"/>
    <property type="match status" value="1"/>
</dbReference>
<organism evidence="4 5">
    <name type="scientific">Sphingomicrobium lutaoense</name>
    <dbReference type="NCBI Taxonomy" id="515949"/>
    <lineage>
        <taxon>Bacteria</taxon>
        <taxon>Pseudomonadati</taxon>
        <taxon>Pseudomonadota</taxon>
        <taxon>Alphaproteobacteria</taxon>
        <taxon>Sphingomonadales</taxon>
        <taxon>Sphingomonadaceae</taxon>
        <taxon>Sphingomicrobium</taxon>
    </lineage>
</organism>
<dbReference type="Proteomes" id="UP000578569">
    <property type="component" value="Unassembled WGS sequence"/>
</dbReference>
<keyword evidence="1 4" id="KW-0808">Transferase</keyword>
<accession>A0A839YZE3</accession>
<dbReference type="InterPro" id="IPR050832">
    <property type="entry name" value="Bact_Acetyltransf"/>
</dbReference>
<dbReference type="InterPro" id="IPR000182">
    <property type="entry name" value="GNAT_dom"/>
</dbReference>
<feature type="domain" description="N-acetyltransferase" evidence="3">
    <location>
        <begin position="5"/>
        <end position="180"/>
    </location>
</feature>
<dbReference type="PANTHER" id="PTHR43877:SF1">
    <property type="entry name" value="ACETYLTRANSFERASE"/>
    <property type="match status" value="1"/>
</dbReference>
<dbReference type="GO" id="GO:0016747">
    <property type="term" value="F:acyltransferase activity, transferring groups other than amino-acyl groups"/>
    <property type="evidence" value="ECO:0007669"/>
    <property type="project" value="InterPro"/>
</dbReference>
<dbReference type="PANTHER" id="PTHR43877">
    <property type="entry name" value="AMINOALKYLPHOSPHONATE N-ACETYLTRANSFERASE-RELATED-RELATED"/>
    <property type="match status" value="1"/>
</dbReference>
<dbReference type="PROSITE" id="PS51186">
    <property type="entry name" value="GNAT"/>
    <property type="match status" value="1"/>
</dbReference>
<name>A0A839YZE3_9SPHN</name>
<gene>
    <name evidence="4" type="ORF">FHS50_001522</name>
</gene>
<dbReference type="RefSeq" id="WP_265569252.1">
    <property type="nucleotide sequence ID" value="NZ_JACICF010000001.1"/>
</dbReference>
<comment type="caution">
    <text evidence="4">The sequence shown here is derived from an EMBL/GenBank/DDBJ whole genome shotgun (WGS) entry which is preliminary data.</text>
</comment>
<evidence type="ECO:0000313" key="5">
    <source>
        <dbReference type="Proteomes" id="UP000578569"/>
    </source>
</evidence>
<dbReference type="EMBL" id="JACICF010000001">
    <property type="protein sequence ID" value="MBB3764499.1"/>
    <property type="molecule type" value="Genomic_DNA"/>
</dbReference>